<feature type="domain" description="Malonyl-CoA:ACP transacylase (MAT)" evidence="5">
    <location>
        <begin position="59"/>
        <end position="390"/>
    </location>
</feature>
<dbReference type="GO" id="GO:0006633">
    <property type="term" value="P:fatty acid biosynthetic process"/>
    <property type="evidence" value="ECO:0007669"/>
    <property type="project" value="TreeGrafter"/>
</dbReference>
<protein>
    <recommendedName>
        <fullName evidence="1">[acyl-carrier-protein] S-malonyltransferase</fullName>
        <ecNumber evidence="1">2.3.1.39</ecNumber>
    </recommendedName>
</protein>
<dbReference type="Gene3D" id="3.40.366.10">
    <property type="entry name" value="Malonyl-Coenzyme A Acyl Carrier Protein, domain 2"/>
    <property type="match status" value="1"/>
</dbReference>
<evidence type="ECO:0000259" key="5">
    <source>
        <dbReference type="SMART" id="SM00827"/>
    </source>
</evidence>
<evidence type="ECO:0000256" key="4">
    <source>
        <dbReference type="ARBA" id="ARBA00048462"/>
    </source>
</evidence>
<name>A0A9W8G904_9FUNG</name>
<dbReference type="SMART" id="SM00827">
    <property type="entry name" value="PKS_AT"/>
    <property type="match status" value="1"/>
</dbReference>
<dbReference type="Gene3D" id="3.30.70.250">
    <property type="entry name" value="Malonyl-CoA ACP transacylase, ACP-binding"/>
    <property type="match status" value="1"/>
</dbReference>
<dbReference type="InterPro" id="IPR014043">
    <property type="entry name" value="Acyl_transferase_dom"/>
</dbReference>
<dbReference type="GO" id="GO:0005739">
    <property type="term" value="C:mitochondrion"/>
    <property type="evidence" value="ECO:0007669"/>
    <property type="project" value="TreeGrafter"/>
</dbReference>
<dbReference type="OrthoDB" id="541883at2759"/>
<evidence type="ECO:0000313" key="6">
    <source>
        <dbReference type="EMBL" id="KAJ2677414.1"/>
    </source>
</evidence>
<dbReference type="InterPro" id="IPR050858">
    <property type="entry name" value="Mal-CoA-ACP_Trans/PKS_FabD"/>
</dbReference>
<evidence type="ECO:0000313" key="7">
    <source>
        <dbReference type="Proteomes" id="UP001151518"/>
    </source>
</evidence>
<evidence type="ECO:0000256" key="3">
    <source>
        <dbReference type="ARBA" id="ARBA00023315"/>
    </source>
</evidence>
<comment type="caution">
    <text evidence="6">The sequence shown here is derived from an EMBL/GenBank/DDBJ whole genome shotgun (WGS) entry which is preliminary data.</text>
</comment>
<dbReference type="AlphaFoldDB" id="A0A9W8G904"/>
<dbReference type="InterPro" id="IPR016035">
    <property type="entry name" value="Acyl_Trfase/lysoPLipase"/>
</dbReference>
<evidence type="ECO:0000256" key="2">
    <source>
        <dbReference type="ARBA" id="ARBA00022679"/>
    </source>
</evidence>
<accession>A0A9W8G904</accession>
<evidence type="ECO:0000256" key="1">
    <source>
        <dbReference type="ARBA" id="ARBA00013258"/>
    </source>
</evidence>
<proteinExistence type="predicted"/>
<dbReference type="GO" id="GO:0004314">
    <property type="term" value="F:[acyl-carrier-protein] S-malonyltransferase activity"/>
    <property type="evidence" value="ECO:0007669"/>
    <property type="project" value="UniProtKB-EC"/>
</dbReference>
<dbReference type="EMBL" id="JANBTW010000033">
    <property type="protein sequence ID" value="KAJ2677414.1"/>
    <property type="molecule type" value="Genomic_DNA"/>
</dbReference>
<keyword evidence="3" id="KW-0012">Acyltransferase</keyword>
<sequence>MNCLLRIYTASRACAHSMPAFVCSRYISSATDSGSKQDLEQATKRNKEPQLYRHQRAIIFPGQGSQFIGMGKDLCNEFVASRRVFEQVDEVLGYSISRLMFQGGPEELTLTKNAQPAIVAVSVAAMRALEQETGMDVADIYSFAMGHSVGEYSALIAAQAVSLEDGIRLVRTRGEAMQDAIREREYAMSACILRKCTVDDVLSEVENVQQQIFQEMGVTSSDDEVVQVANINSSSQIVLSGTRLAVDRALASLQSKRLAMRAVNLPVSAPFHCRLMAPAKEVLAARIAELAPIKHKDSWAMPVVSNATAKPYDTTETTQRLLAEQIDRPVLWLQSMEYLKNEHGISRWGAMAPGNVVGNLAGKEYAKDIVRRLSDAAAIKDFVAVLERQAKRGR</sequence>
<dbReference type="SUPFAM" id="SSF52151">
    <property type="entry name" value="FabD/lysophospholipase-like"/>
    <property type="match status" value="1"/>
</dbReference>
<dbReference type="InterPro" id="IPR001227">
    <property type="entry name" value="Ac_transferase_dom_sf"/>
</dbReference>
<organism evidence="6 7">
    <name type="scientific">Coemansia spiralis</name>
    <dbReference type="NCBI Taxonomy" id="417178"/>
    <lineage>
        <taxon>Eukaryota</taxon>
        <taxon>Fungi</taxon>
        <taxon>Fungi incertae sedis</taxon>
        <taxon>Zoopagomycota</taxon>
        <taxon>Kickxellomycotina</taxon>
        <taxon>Kickxellomycetes</taxon>
        <taxon>Kickxellales</taxon>
        <taxon>Kickxellaceae</taxon>
        <taxon>Coemansia</taxon>
    </lineage>
</organism>
<dbReference type="InterPro" id="IPR016036">
    <property type="entry name" value="Malonyl_transacylase_ACP-bd"/>
</dbReference>
<dbReference type="PANTHER" id="PTHR42681:SF1">
    <property type="entry name" value="MALONYL-COA-ACYL CARRIER PROTEIN TRANSACYLASE, MITOCHONDRIAL"/>
    <property type="match status" value="1"/>
</dbReference>
<reference evidence="6" key="1">
    <citation type="submission" date="2022-07" db="EMBL/GenBank/DDBJ databases">
        <title>Phylogenomic reconstructions and comparative analyses of Kickxellomycotina fungi.</title>
        <authorList>
            <person name="Reynolds N.K."/>
            <person name="Stajich J.E."/>
            <person name="Barry K."/>
            <person name="Grigoriev I.V."/>
            <person name="Crous P."/>
            <person name="Smith M.E."/>
        </authorList>
    </citation>
    <scope>NUCLEOTIDE SEQUENCE</scope>
    <source>
        <strain evidence="6">NRRL 3115</strain>
    </source>
</reference>
<dbReference type="Pfam" id="PF00698">
    <property type="entry name" value="Acyl_transf_1"/>
    <property type="match status" value="1"/>
</dbReference>
<keyword evidence="2" id="KW-0808">Transferase</keyword>
<gene>
    <name evidence="6" type="ORF">GGI25_003169</name>
</gene>
<comment type="catalytic activity">
    <reaction evidence="4">
        <text>holo-[ACP] + malonyl-CoA = malonyl-[ACP] + CoA</text>
        <dbReference type="Rhea" id="RHEA:41792"/>
        <dbReference type="Rhea" id="RHEA-COMP:9623"/>
        <dbReference type="Rhea" id="RHEA-COMP:9685"/>
        <dbReference type="ChEBI" id="CHEBI:57287"/>
        <dbReference type="ChEBI" id="CHEBI:57384"/>
        <dbReference type="ChEBI" id="CHEBI:64479"/>
        <dbReference type="ChEBI" id="CHEBI:78449"/>
        <dbReference type="EC" id="2.3.1.39"/>
    </reaction>
</comment>
<dbReference type="EC" id="2.3.1.39" evidence="1"/>
<dbReference type="PANTHER" id="PTHR42681">
    <property type="entry name" value="MALONYL-COA-ACYL CARRIER PROTEIN TRANSACYLASE, MITOCHONDRIAL"/>
    <property type="match status" value="1"/>
</dbReference>
<dbReference type="Proteomes" id="UP001151518">
    <property type="component" value="Unassembled WGS sequence"/>
</dbReference>
<dbReference type="SUPFAM" id="SSF55048">
    <property type="entry name" value="Probable ACP-binding domain of malonyl-CoA ACP transacylase"/>
    <property type="match status" value="1"/>
</dbReference>